<evidence type="ECO:0000313" key="1">
    <source>
        <dbReference type="EMBL" id="SNT58772.1"/>
    </source>
</evidence>
<evidence type="ECO:0000313" key="2">
    <source>
        <dbReference type="Proteomes" id="UP000198280"/>
    </source>
</evidence>
<name>A0A239NVN0_9ACTN</name>
<dbReference type="EMBL" id="FZOF01000052">
    <property type="protein sequence ID" value="SNT58772.1"/>
    <property type="molecule type" value="Genomic_DNA"/>
</dbReference>
<reference evidence="1 2" key="1">
    <citation type="submission" date="2017-06" db="EMBL/GenBank/DDBJ databases">
        <authorList>
            <person name="Kim H.J."/>
            <person name="Triplett B.A."/>
        </authorList>
    </citation>
    <scope>NUCLEOTIDE SEQUENCE [LARGE SCALE GENOMIC DNA]</scope>
    <source>
        <strain evidence="1 2">CGMCC 4.1858</strain>
    </source>
</reference>
<sequence>MQRRVIVMPPSTSGGRRVRVDGEILGIAYHLRDFQEFLRHAGLDPEAIDLTDPDLVEWRGAGPGVWT</sequence>
<dbReference type="RefSeq" id="WP_089229276.1">
    <property type="nucleotide sequence ID" value="NZ_FZOF01000052.1"/>
</dbReference>
<protein>
    <submittedName>
        <fullName evidence="1">Uncharacterized protein</fullName>
    </submittedName>
</protein>
<accession>A0A239NVN0</accession>
<dbReference type="Proteomes" id="UP000198280">
    <property type="component" value="Unassembled WGS sequence"/>
</dbReference>
<dbReference type="OrthoDB" id="4255520at2"/>
<dbReference type="AlphaFoldDB" id="A0A239NVN0"/>
<organism evidence="1 2">
    <name type="scientific">Actinacidiphila glaucinigra</name>
    <dbReference type="NCBI Taxonomy" id="235986"/>
    <lineage>
        <taxon>Bacteria</taxon>
        <taxon>Bacillati</taxon>
        <taxon>Actinomycetota</taxon>
        <taxon>Actinomycetes</taxon>
        <taxon>Kitasatosporales</taxon>
        <taxon>Streptomycetaceae</taxon>
        <taxon>Actinacidiphila</taxon>
    </lineage>
</organism>
<gene>
    <name evidence="1" type="ORF">SAMN05216252_1528</name>
</gene>
<proteinExistence type="predicted"/>
<keyword evidence="2" id="KW-1185">Reference proteome</keyword>